<evidence type="ECO:0000313" key="3">
    <source>
        <dbReference type="Proteomes" id="UP001165423"/>
    </source>
</evidence>
<gene>
    <name evidence="2" type="ORF">MQC88_10340</name>
</gene>
<name>A0ABT0A5Z2_9GAMM</name>
<feature type="signal peptide" evidence="1">
    <location>
        <begin position="1"/>
        <end position="19"/>
    </location>
</feature>
<feature type="chain" id="PRO_5045995059" evidence="1">
    <location>
        <begin position="20"/>
        <end position="202"/>
    </location>
</feature>
<sequence>MRRWMPALLLSLALSPAWAQDAGGWALDPGVLVAGNDLLQRAPDREIDALFQAVHAASRDERQGQALCALFVPGAERSIEALNTAAMALDPASRERFAGAVAAVLLAALQSPPQPWDPALARQGLKAAGATAAILHDGFLAGLNADGDDADSRGSRCRSLRWLLDAMDSRPAPERAAMTRLLLAQGMTYLGADAGNAPRAAP</sequence>
<proteinExistence type="predicted"/>
<keyword evidence="1" id="KW-0732">Signal</keyword>
<dbReference type="Proteomes" id="UP001165423">
    <property type="component" value="Unassembled WGS sequence"/>
</dbReference>
<organism evidence="2 3">
    <name type="scientific">Cognatiluteimonas sedimenti</name>
    <dbReference type="NCBI Taxonomy" id="2927791"/>
    <lineage>
        <taxon>Bacteria</taxon>
        <taxon>Pseudomonadati</taxon>
        <taxon>Pseudomonadota</taxon>
        <taxon>Gammaproteobacteria</taxon>
        <taxon>Lysobacterales</taxon>
        <taxon>Lysobacteraceae</taxon>
        <taxon>Cognatiluteimonas</taxon>
    </lineage>
</organism>
<comment type="caution">
    <text evidence="2">The sequence shown here is derived from an EMBL/GenBank/DDBJ whole genome shotgun (WGS) entry which is preliminary data.</text>
</comment>
<keyword evidence="3" id="KW-1185">Reference proteome</keyword>
<reference evidence="2 3" key="1">
    <citation type="submission" date="2022-03" db="EMBL/GenBank/DDBJ databases">
        <title>Luteimonas soily sp. nov., a novel bacterium isolated from the soil.</title>
        <authorList>
            <person name="Zhang X."/>
        </authorList>
    </citation>
    <scope>NUCLEOTIDE SEQUENCE [LARGE SCALE GENOMIC DNA]</scope>
    <source>
        <strain evidence="2 3">50</strain>
    </source>
</reference>
<evidence type="ECO:0000313" key="2">
    <source>
        <dbReference type="EMBL" id="MCJ0826343.1"/>
    </source>
</evidence>
<dbReference type="EMBL" id="JALGCL010000003">
    <property type="protein sequence ID" value="MCJ0826343.1"/>
    <property type="molecule type" value="Genomic_DNA"/>
</dbReference>
<accession>A0ABT0A5Z2</accession>
<evidence type="ECO:0000256" key="1">
    <source>
        <dbReference type="SAM" id="SignalP"/>
    </source>
</evidence>
<dbReference type="RefSeq" id="WP_243321708.1">
    <property type="nucleotide sequence ID" value="NZ_JALGCL010000003.1"/>
</dbReference>
<protein>
    <submittedName>
        <fullName evidence="2">Uncharacterized protein</fullName>
    </submittedName>
</protein>